<dbReference type="KEGG" id="cfj:CFIO01_13378"/>
<protein>
    <submittedName>
        <fullName evidence="1">Uncharacterized protein</fullName>
    </submittedName>
</protein>
<keyword evidence="2" id="KW-1185">Reference proteome</keyword>
<evidence type="ECO:0000313" key="2">
    <source>
        <dbReference type="Proteomes" id="UP000020467"/>
    </source>
</evidence>
<dbReference type="Proteomes" id="UP000020467">
    <property type="component" value="Unassembled WGS sequence"/>
</dbReference>
<organism evidence="1 2">
    <name type="scientific">Colletotrichum fioriniae PJ7</name>
    <dbReference type="NCBI Taxonomy" id="1445577"/>
    <lineage>
        <taxon>Eukaryota</taxon>
        <taxon>Fungi</taxon>
        <taxon>Dikarya</taxon>
        <taxon>Ascomycota</taxon>
        <taxon>Pezizomycotina</taxon>
        <taxon>Sordariomycetes</taxon>
        <taxon>Hypocreomycetidae</taxon>
        <taxon>Glomerellales</taxon>
        <taxon>Glomerellaceae</taxon>
        <taxon>Colletotrichum</taxon>
        <taxon>Colletotrichum acutatum species complex</taxon>
    </lineage>
</organism>
<accession>A0A010QBG7</accession>
<evidence type="ECO:0000313" key="1">
    <source>
        <dbReference type="EMBL" id="EXF77217.1"/>
    </source>
</evidence>
<dbReference type="EMBL" id="JARH01000736">
    <property type="protein sequence ID" value="EXF77217.1"/>
    <property type="molecule type" value="Genomic_DNA"/>
</dbReference>
<comment type="caution">
    <text evidence="1">The sequence shown here is derived from an EMBL/GenBank/DDBJ whole genome shotgun (WGS) entry which is preliminary data.</text>
</comment>
<gene>
    <name evidence="1" type="ORF">CFIO01_13378</name>
</gene>
<proteinExistence type="predicted"/>
<sequence length="68" mass="7181">MLPWRTIAPRAARRASAFGAAQAPRITFGSASRHLSATAAARQLNAKVVTDGVQFEGLTGVSTRRSTL</sequence>
<name>A0A010QBG7_9PEZI</name>
<dbReference type="AlphaFoldDB" id="A0A010QBG7"/>
<dbReference type="HOGENOM" id="CLU_2793835_0_0_1"/>
<reference evidence="1 2" key="1">
    <citation type="submission" date="2014-02" db="EMBL/GenBank/DDBJ databases">
        <title>The genome sequence of Colletotrichum fioriniae PJ7.</title>
        <authorList>
            <person name="Baroncelli R."/>
            <person name="Thon M.R."/>
        </authorList>
    </citation>
    <scope>NUCLEOTIDE SEQUENCE [LARGE SCALE GENOMIC DNA]</scope>
    <source>
        <strain evidence="1 2">PJ7</strain>
    </source>
</reference>